<organism evidence="1 2">
    <name type="scientific">Enterococcus asini</name>
    <dbReference type="NCBI Taxonomy" id="57732"/>
    <lineage>
        <taxon>Bacteria</taxon>
        <taxon>Bacillati</taxon>
        <taxon>Bacillota</taxon>
        <taxon>Bacilli</taxon>
        <taxon>Lactobacillales</taxon>
        <taxon>Enterococcaceae</taxon>
        <taxon>Enterococcus</taxon>
    </lineage>
</organism>
<dbReference type="Pfam" id="PF09709">
    <property type="entry name" value="Cas_Csd1"/>
    <property type="match status" value="1"/>
</dbReference>
<proteinExistence type="predicted"/>
<reference evidence="1" key="1">
    <citation type="submission" date="2023-03" db="EMBL/GenBank/DDBJ databases">
        <authorList>
            <person name="Shen W."/>
            <person name="Cai J."/>
        </authorList>
    </citation>
    <scope>NUCLEOTIDE SEQUENCE</scope>
    <source>
        <strain evidence="1">B226-2</strain>
    </source>
</reference>
<comment type="caution">
    <text evidence="1">The sequence shown here is derived from an EMBL/GenBank/DDBJ whole genome shotgun (WGS) entry which is preliminary data.</text>
</comment>
<protein>
    <submittedName>
        <fullName evidence="1">Type I-C CRISPR-associated protein Cas8c/Csd1</fullName>
    </submittedName>
</protein>
<evidence type="ECO:0000313" key="2">
    <source>
        <dbReference type="Proteomes" id="UP001256711"/>
    </source>
</evidence>
<dbReference type="AlphaFoldDB" id="A0AAW8TXS3"/>
<name>A0AAW8TXS3_9ENTE</name>
<evidence type="ECO:0000313" key="1">
    <source>
        <dbReference type="EMBL" id="MDT2809809.1"/>
    </source>
</evidence>
<gene>
    <name evidence="1" type="primary">cas8c</name>
    <name evidence="1" type="ORF">P7H43_04880</name>
</gene>
<accession>A0AAW8TXS3</accession>
<dbReference type="InterPro" id="IPR010144">
    <property type="entry name" value="CRISPR-assoc_prot_Csd1-typ"/>
</dbReference>
<sequence>MTWLADLYETYQENLDQVGQTLLRKKQTFSLLPVGHAYRNAQIEVQVTPQGEFFSARVLSKEEAPTMIPVTESSAGRTSGVVPHPLHDGLKYVAGDFDQYVETKRKATTPYELYLKQLQPWAQTNERIKGIYLYLKKGTLIRDLVTEKILFLDGNGKLISKWTKELTDEYGLKPELFTVLSGTQDSAMVRFTTHEPGKIGETPVWEDPELQNSAIVEFAEGQNDIDYITGETTRVTESHASGLRYAGDMAKLISANDATNFTYRGRFVDKSEVAAVGFDVSQKAHNVLKWLIMKQGIVRDGRVYLVWGPELPESHSPLAGGAEFMDDDGLEDDLGNPKDHTQEEFAKLLKSAIYGPHRERLTADKVNIMILDNATPGRIGILYYNSTNQKQYLERIEQWQEHSAWRHTYFKEKRPYHYFGAPSLYEIAKATFGENANEKVLNNATTILFTCVVEGKKVPFDLVSKLSHRVSNPQSFEQRWQWKKAMEIACSMVNHYYFRAKGGCSVSLNKESNERNYLFGRLLAVSHVLESEVLKAQATSSRATNAERYMNAFSMHPVKTWMIIRKNLQPYLNRLSPGKKVYYSKLFDEIMNQFDQVDYTDKALDGRYLLGYYSQEYDIYHKTLGEED</sequence>
<dbReference type="Proteomes" id="UP001256711">
    <property type="component" value="Unassembled WGS sequence"/>
</dbReference>
<dbReference type="RefSeq" id="WP_311835164.1">
    <property type="nucleotide sequence ID" value="NZ_JARQBJ010000002.1"/>
</dbReference>
<dbReference type="EMBL" id="JARQBJ010000002">
    <property type="protein sequence ID" value="MDT2809809.1"/>
    <property type="molecule type" value="Genomic_DNA"/>
</dbReference>
<dbReference type="NCBIfam" id="TIGR01863">
    <property type="entry name" value="cas_Csd1"/>
    <property type="match status" value="1"/>
</dbReference>